<proteinExistence type="inferred from homology"/>
<dbReference type="Pfam" id="PF01648">
    <property type="entry name" value="ACPS"/>
    <property type="match status" value="1"/>
</dbReference>
<keyword evidence="3" id="KW-0479">Metal-binding</keyword>
<evidence type="ECO:0000313" key="9">
    <source>
        <dbReference type="EMBL" id="GAI30722.1"/>
    </source>
</evidence>
<dbReference type="GO" id="GO:0006633">
    <property type="term" value="P:fatty acid biosynthetic process"/>
    <property type="evidence" value="ECO:0007669"/>
    <property type="project" value="UniProtKB-KW"/>
</dbReference>
<dbReference type="InterPro" id="IPR008278">
    <property type="entry name" value="4-PPantetheinyl_Trfase_dom"/>
</dbReference>
<evidence type="ECO:0000256" key="7">
    <source>
        <dbReference type="ARBA" id="ARBA00023160"/>
    </source>
</evidence>
<keyword evidence="4" id="KW-0276">Fatty acid metabolism</keyword>
<dbReference type="EMBL" id="BARV01016773">
    <property type="protein sequence ID" value="GAI30722.1"/>
    <property type="molecule type" value="Genomic_DNA"/>
</dbReference>
<evidence type="ECO:0000256" key="5">
    <source>
        <dbReference type="ARBA" id="ARBA00022842"/>
    </source>
</evidence>
<dbReference type="GO" id="GO:0008897">
    <property type="term" value="F:holo-[acyl-carrier-protein] synthase activity"/>
    <property type="evidence" value="ECO:0007669"/>
    <property type="project" value="InterPro"/>
</dbReference>
<sequence length="126" mass="13959">MTHYIGVDIIEIARIKKAIARRGEAFLRRVYTDSELELYRKKSSSLAARFACKEAVMKLLGTGRNGINWREIETLSHPGGKPLVKLHGRAQSKANELGLKEIAVSLSHSKEYAIASVSGISETNHL</sequence>
<accession>X1MGF1</accession>
<keyword evidence="1" id="KW-0444">Lipid biosynthesis</keyword>
<evidence type="ECO:0000256" key="6">
    <source>
        <dbReference type="ARBA" id="ARBA00023098"/>
    </source>
</evidence>
<evidence type="ECO:0000259" key="8">
    <source>
        <dbReference type="Pfam" id="PF01648"/>
    </source>
</evidence>
<dbReference type="InterPro" id="IPR004568">
    <property type="entry name" value="Ppantetheine-prot_Trfase_dom"/>
</dbReference>
<dbReference type="Gene3D" id="3.90.470.20">
    <property type="entry name" value="4'-phosphopantetheinyl transferase domain"/>
    <property type="match status" value="1"/>
</dbReference>
<evidence type="ECO:0000256" key="2">
    <source>
        <dbReference type="ARBA" id="ARBA00022679"/>
    </source>
</evidence>
<keyword evidence="6" id="KW-0443">Lipid metabolism</keyword>
<dbReference type="SUPFAM" id="SSF56214">
    <property type="entry name" value="4'-phosphopantetheinyl transferase"/>
    <property type="match status" value="1"/>
</dbReference>
<dbReference type="NCBIfam" id="TIGR00516">
    <property type="entry name" value="acpS"/>
    <property type="match status" value="1"/>
</dbReference>
<evidence type="ECO:0000256" key="3">
    <source>
        <dbReference type="ARBA" id="ARBA00022723"/>
    </source>
</evidence>
<dbReference type="GO" id="GO:0000287">
    <property type="term" value="F:magnesium ion binding"/>
    <property type="evidence" value="ECO:0007669"/>
    <property type="project" value="InterPro"/>
</dbReference>
<keyword evidence="2" id="KW-0808">Transferase</keyword>
<feature type="domain" description="4'-phosphopantetheinyl transferase" evidence="8">
    <location>
        <begin position="5"/>
        <end position="115"/>
    </location>
</feature>
<dbReference type="InterPro" id="IPR037143">
    <property type="entry name" value="4-PPantetheinyl_Trfase_dom_sf"/>
</dbReference>
<dbReference type="HAMAP" id="MF_00101">
    <property type="entry name" value="AcpS"/>
    <property type="match status" value="1"/>
</dbReference>
<protein>
    <recommendedName>
        <fullName evidence="8">4'-phosphopantetheinyl transferase domain-containing protein</fullName>
    </recommendedName>
</protein>
<evidence type="ECO:0000256" key="4">
    <source>
        <dbReference type="ARBA" id="ARBA00022832"/>
    </source>
</evidence>
<name>X1MGF1_9ZZZZ</name>
<gene>
    <name evidence="9" type="ORF">S06H3_28712</name>
</gene>
<evidence type="ECO:0000256" key="1">
    <source>
        <dbReference type="ARBA" id="ARBA00022516"/>
    </source>
</evidence>
<dbReference type="NCBIfam" id="TIGR00556">
    <property type="entry name" value="pantethn_trn"/>
    <property type="match status" value="1"/>
</dbReference>
<organism evidence="9">
    <name type="scientific">marine sediment metagenome</name>
    <dbReference type="NCBI Taxonomy" id="412755"/>
    <lineage>
        <taxon>unclassified sequences</taxon>
        <taxon>metagenomes</taxon>
        <taxon>ecological metagenomes</taxon>
    </lineage>
</organism>
<keyword evidence="7" id="KW-0275">Fatty acid biosynthesis</keyword>
<reference evidence="9" key="1">
    <citation type="journal article" date="2014" name="Front. Microbiol.">
        <title>High frequency of phylogenetically diverse reductive dehalogenase-homologous genes in deep subseafloor sedimentary metagenomes.</title>
        <authorList>
            <person name="Kawai M."/>
            <person name="Futagami T."/>
            <person name="Toyoda A."/>
            <person name="Takaki Y."/>
            <person name="Nishi S."/>
            <person name="Hori S."/>
            <person name="Arai W."/>
            <person name="Tsubouchi T."/>
            <person name="Morono Y."/>
            <person name="Uchiyama I."/>
            <person name="Ito T."/>
            <person name="Fujiyama A."/>
            <person name="Inagaki F."/>
            <person name="Takami H."/>
        </authorList>
    </citation>
    <scope>NUCLEOTIDE SEQUENCE</scope>
    <source>
        <strain evidence="9">Expedition CK06-06</strain>
    </source>
</reference>
<keyword evidence="5" id="KW-0460">Magnesium</keyword>
<dbReference type="AlphaFoldDB" id="X1MGF1"/>
<dbReference type="InterPro" id="IPR002582">
    <property type="entry name" value="ACPS"/>
</dbReference>
<comment type="caution">
    <text evidence="9">The sequence shown here is derived from an EMBL/GenBank/DDBJ whole genome shotgun (WGS) entry which is preliminary data.</text>
</comment>